<dbReference type="AlphaFoldDB" id="A0AAV6GBV3"/>
<dbReference type="InterPro" id="IPR026124">
    <property type="entry name" value="Sperm-assoc_Ag8"/>
</dbReference>
<dbReference type="EMBL" id="JADWDJ010000012">
    <property type="protein sequence ID" value="KAG5272609.1"/>
    <property type="molecule type" value="Genomic_DNA"/>
</dbReference>
<protein>
    <recommendedName>
        <fullName evidence="3">Sperm-associated antigen 8</fullName>
    </recommendedName>
</protein>
<dbReference type="Proteomes" id="UP000823561">
    <property type="component" value="Chromosome 12"/>
</dbReference>
<evidence type="ECO:0008006" key="3">
    <source>
        <dbReference type="Google" id="ProtNLM"/>
    </source>
</evidence>
<dbReference type="PANTHER" id="PTHR15510:SF5">
    <property type="entry name" value="SPERM-ASSOCIATED ANTIGEN 8"/>
    <property type="match status" value="1"/>
</dbReference>
<accession>A0AAV6GBV3</accession>
<dbReference type="GO" id="GO:0005737">
    <property type="term" value="C:cytoplasm"/>
    <property type="evidence" value="ECO:0007669"/>
    <property type="project" value="TreeGrafter"/>
</dbReference>
<comment type="caution">
    <text evidence="1">The sequence shown here is derived from an EMBL/GenBank/DDBJ whole genome shotgun (WGS) entry which is preliminary data.</text>
</comment>
<proteinExistence type="predicted"/>
<dbReference type="GO" id="GO:0005634">
    <property type="term" value="C:nucleus"/>
    <property type="evidence" value="ECO:0007669"/>
    <property type="project" value="TreeGrafter"/>
</dbReference>
<sequence>MNVPEEEPLENNEISVGRCLMDNWVEERATALLDNSMPRTRIHKNGHRGILTLDMTAKVQGLSTIKSSYTPPKGPGIREKGLRGELLEKYLFEKISAEVQAEFNPKPPATEFCSTTQADYTMEGFRCVSPTILSQEYDYKTDQAITLWNENYHLLQGVTAVTTKDAPFRKNTSFSKPISEQLDNTML</sequence>
<keyword evidence="2" id="KW-1185">Reference proteome</keyword>
<dbReference type="Pfam" id="PF22584">
    <property type="entry name" value="CFAP143"/>
    <property type="match status" value="1"/>
</dbReference>
<evidence type="ECO:0000313" key="2">
    <source>
        <dbReference type="Proteomes" id="UP000823561"/>
    </source>
</evidence>
<gene>
    <name evidence="1" type="ORF">AALO_G00167410</name>
</gene>
<evidence type="ECO:0000313" key="1">
    <source>
        <dbReference type="EMBL" id="KAG5272609.1"/>
    </source>
</evidence>
<dbReference type="GO" id="GO:0008017">
    <property type="term" value="F:microtubule binding"/>
    <property type="evidence" value="ECO:0007669"/>
    <property type="project" value="InterPro"/>
</dbReference>
<dbReference type="GO" id="GO:0045944">
    <property type="term" value="P:positive regulation of transcription by RNA polymerase II"/>
    <property type="evidence" value="ECO:0007669"/>
    <property type="project" value="TreeGrafter"/>
</dbReference>
<name>A0AAV6GBV3_9TELE</name>
<reference evidence="1" key="1">
    <citation type="submission" date="2020-10" db="EMBL/GenBank/DDBJ databases">
        <title>Chromosome-scale genome assembly of the Allis shad, Alosa alosa.</title>
        <authorList>
            <person name="Margot Z."/>
            <person name="Christophe K."/>
            <person name="Cabau C."/>
            <person name="Louis A."/>
            <person name="Berthelot C."/>
            <person name="Parey E."/>
            <person name="Roest Crollius H."/>
            <person name="Montfort J."/>
            <person name="Robinson-Rechavi M."/>
            <person name="Bucao C."/>
            <person name="Bouchez O."/>
            <person name="Gislard M."/>
            <person name="Lluch J."/>
            <person name="Milhes M."/>
            <person name="Lampietro C."/>
            <person name="Lopez Roques C."/>
            <person name="Donnadieu C."/>
            <person name="Braasch I."/>
            <person name="Desvignes T."/>
            <person name="Postlethwait J."/>
            <person name="Bobe J."/>
            <person name="Guiguen Y."/>
        </authorList>
    </citation>
    <scope>NUCLEOTIDE SEQUENCE</scope>
    <source>
        <strain evidence="1">M-15738</strain>
        <tissue evidence="1">Blood</tissue>
    </source>
</reference>
<organism evidence="1 2">
    <name type="scientific">Alosa alosa</name>
    <name type="common">allis shad</name>
    <dbReference type="NCBI Taxonomy" id="278164"/>
    <lineage>
        <taxon>Eukaryota</taxon>
        <taxon>Metazoa</taxon>
        <taxon>Chordata</taxon>
        <taxon>Craniata</taxon>
        <taxon>Vertebrata</taxon>
        <taxon>Euteleostomi</taxon>
        <taxon>Actinopterygii</taxon>
        <taxon>Neopterygii</taxon>
        <taxon>Teleostei</taxon>
        <taxon>Clupei</taxon>
        <taxon>Clupeiformes</taxon>
        <taxon>Clupeoidei</taxon>
        <taxon>Clupeidae</taxon>
        <taxon>Alosa</taxon>
    </lineage>
</organism>
<dbReference type="PANTHER" id="PTHR15510">
    <property type="entry name" value="SPERM-ASSOCIATED ANTIGEN 8"/>
    <property type="match status" value="1"/>
</dbReference>